<reference evidence="2" key="1">
    <citation type="submission" date="2013-07" db="EMBL/GenBank/DDBJ databases">
        <authorList>
            <consortium name="The Broad Institute Genome Sequencing Platform"/>
            <person name="Cuomo C."/>
            <person name="Litvintseva A."/>
            <person name="Chen Y."/>
            <person name="Heitman J."/>
            <person name="Sun S."/>
            <person name="Springer D."/>
            <person name="Dromer F."/>
            <person name="Young S.K."/>
            <person name="Zeng Q."/>
            <person name="Gargeya S."/>
            <person name="Fitzgerald M."/>
            <person name="Abouelleil A."/>
            <person name="Alvarado L."/>
            <person name="Berlin A.M."/>
            <person name="Chapman S.B."/>
            <person name="Dewar J."/>
            <person name="Goldberg J."/>
            <person name="Griggs A."/>
            <person name="Gujja S."/>
            <person name="Hansen M."/>
            <person name="Howarth C."/>
            <person name="Imamovic A."/>
            <person name="Larimer J."/>
            <person name="McCowan C."/>
            <person name="Murphy C."/>
            <person name="Pearson M."/>
            <person name="Priest M."/>
            <person name="Roberts A."/>
            <person name="Saif S."/>
            <person name="Shea T."/>
            <person name="Sykes S."/>
            <person name="Wortman J."/>
            <person name="Nusbaum C."/>
            <person name="Birren B."/>
        </authorList>
    </citation>
    <scope>NUCLEOTIDE SEQUENCE</scope>
    <source>
        <strain evidence="2">CBS 10117</strain>
    </source>
</reference>
<keyword evidence="3" id="KW-1185">Reference proteome</keyword>
<dbReference type="EMBL" id="CP144535">
    <property type="protein sequence ID" value="WWC63026.1"/>
    <property type="molecule type" value="Genomic_DNA"/>
</dbReference>
<dbReference type="GeneID" id="28968630"/>
<dbReference type="InterPro" id="IPR018946">
    <property type="entry name" value="PhoD-like_MPP"/>
</dbReference>
<evidence type="ECO:0000259" key="1">
    <source>
        <dbReference type="Pfam" id="PF09423"/>
    </source>
</evidence>
<sequence>MEIPATTSATDYTTNVPLDDLGPDTLYQYQLGRDISGTFTTRREEAEWLKDQKRRCFWGISFNLTYQLRCPTIQSPTTASFIVRCIPLIDQEKNSTAGFGGRSMLGAQQLRAMRDWVEQQGRREGRLLVFASGVPVTRNWSEGKDELDSWAGYLDEREVVLQEPWSVGGAVIISGDRHEHATTLLPPPIDSGYPSDSAVIEFSTSPLSFFHLPWTR</sequence>
<evidence type="ECO:0000313" key="2">
    <source>
        <dbReference type="EMBL" id="WWC63026.1"/>
    </source>
</evidence>
<dbReference type="InterPro" id="IPR052900">
    <property type="entry name" value="Phospholipid_Metab_Enz"/>
</dbReference>
<accession>A0AAJ8KSN3</accession>
<dbReference type="Gene3D" id="3.60.21.70">
    <property type="entry name" value="PhoD-like phosphatase"/>
    <property type="match status" value="1"/>
</dbReference>
<evidence type="ECO:0000313" key="3">
    <source>
        <dbReference type="Proteomes" id="UP000078595"/>
    </source>
</evidence>
<protein>
    <recommendedName>
        <fullName evidence="1">PhoD-like phosphatase metallophosphatase domain-containing protein</fullName>
    </recommendedName>
</protein>
<dbReference type="KEGG" id="kdj:28968630"/>
<gene>
    <name evidence="2" type="ORF">I303_105625</name>
</gene>
<dbReference type="InterPro" id="IPR038607">
    <property type="entry name" value="PhoD-like_sf"/>
</dbReference>
<dbReference type="Pfam" id="PF09423">
    <property type="entry name" value="PhoD"/>
    <property type="match status" value="1"/>
</dbReference>
<dbReference type="PANTHER" id="PTHR43606">
    <property type="entry name" value="PHOSPHATASE, PUTATIVE (AFU_ORTHOLOGUE AFUA_6G08710)-RELATED"/>
    <property type="match status" value="1"/>
</dbReference>
<name>A0AAJ8KSN3_9TREE</name>
<reference evidence="2" key="2">
    <citation type="submission" date="2024-02" db="EMBL/GenBank/DDBJ databases">
        <title>Comparative genomics of Cryptococcus and Kwoniella reveals pathogenesis evolution and contrasting modes of karyotype evolution via chromosome fusion or intercentromeric recombination.</title>
        <authorList>
            <person name="Coelho M.A."/>
            <person name="David-Palma M."/>
            <person name="Shea T."/>
            <person name="Bowers K."/>
            <person name="McGinley-Smith S."/>
            <person name="Mohammad A.W."/>
            <person name="Gnirke A."/>
            <person name="Yurkov A.M."/>
            <person name="Nowrousian M."/>
            <person name="Sun S."/>
            <person name="Cuomo C.A."/>
            <person name="Heitman J."/>
        </authorList>
    </citation>
    <scope>NUCLEOTIDE SEQUENCE</scope>
    <source>
        <strain evidence="2">CBS 10117</strain>
    </source>
</reference>
<dbReference type="RefSeq" id="XP_065825277.1">
    <property type="nucleotide sequence ID" value="XM_065969205.1"/>
</dbReference>
<dbReference type="PANTHER" id="PTHR43606:SF2">
    <property type="entry name" value="ALKALINE PHOSPHATASE FAMILY PROTEIN (AFU_ORTHOLOGUE AFUA_5G03860)"/>
    <property type="match status" value="1"/>
</dbReference>
<proteinExistence type="predicted"/>
<dbReference type="Proteomes" id="UP000078595">
    <property type="component" value="Chromosome 6"/>
</dbReference>
<dbReference type="AlphaFoldDB" id="A0AAJ8KSN3"/>
<organism evidence="2 3">
    <name type="scientific">Kwoniella dejecticola CBS 10117</name>
    <dbReference type="NCBI Taxonomy" id="1296121"/>
    <lineage>
        <taxon>Eukaryota</taxon>
        <taxon>Fungi</taxon>
        <taxon>Dikarya</taxon>
        <taxon>Basidiomycota</taxon>
        <taxon>Agaricomycotina</taxon>
        <taxon>Tremellomycetes</taxon>
        <taxon>Tremellales</taxon>
        <taxon>Cryptococcaceae</taxon>
        <taxon>Kwoniella</taxon>
    </lineage>
</organism>
<feature type="domain" description="PhoD-like phosphatase metallophosphatase" evidence="1">
    <location>
        <begin position="99"/>
        <end position="208"/>
    </location>
</feature>